<accession>E7C766</accession>
<name>E7C766_9ACTN</name>
<dbReference type="PANTHER" id="PTHR43213">
    <property type="entry name" value="BIFUNCTIONAL DTTP/UTP PYROPHOSPHATASE/METHYLTRANSFERASE PROTEIN-RELATED"/>
    <property type="match status" value="1"/>
</dbReference>
<dbReference type="NCBIfam" id="TIGR00172">
    <property type="entry name" value="maf"/>
    <property type="match status" value="1"/>
</dbReference>
<dbReference type="Pfam" id="PF02545">
    <property type="entry name" value="Maf"/>
    <property type="match status" value="1"/>
</dbReference>
<comment type="subcellular location">
    <subcellularLocation>
        <location evidence="1 4">Cytoplasm</location>
    </subcellularLocation>
</comment>
<dbReference type="EC" id="3.6.1.-" evidence="4"/>
<comment type="function">
    <text evidence="4">Nucleoside triphosphate pyrophosphatase that hydrolyzes 7-methyl-GTP (m(7)GTP). May have a dual role in cell division arrest and in preventing the incorporation of modified nucleotides into cellular nucleic acids.</text>
</comment>
<dbReference type="GO" id="GO:0009117">
    <property type="term" value="P:nucleotide metabolic process"/>
    <property type="evidence" value="ECO:0007669"/>
    <property type="project" value="UniProtKB-KW"/>
</dbReference>
<evidence type="ECO:0000256" key="4">
    <source>
        <dbReference type="HAMAP-Rule" id="MF_00528"/>
    </source>
</evidence>
<evidence type="ECO:0000256" key="1">
    <source>
        <dbReference type="ARBA" id="ARBA00004496"/>
    </source>
</evidence>
<feature type="active site" description="Proton acceptor" evidence="4">
    <location>
        <position position="68"/>
    </location>
</feature>
<feature type="site" description="Important for substrate specificity" evidence="4">
    <location>
        <position position="69"/>
    </location>
</feature>
<comment type="catalytic activity">
    <reaction evidence="4">
        <text>N(7)-methyl-GTP + H2O = N(7)-methyl-GMP + diphosphate + H(+)</text>
        <dbReference type="Rhea" id="RHEA:58744"/>
        <dbReference type="ChEBI" id="CHEBI:15377"/>
        <dbReference type="ChEBI" id="CHEBI:15378"/>
        <dbReference type="ChEBI" id="CHEBI:33019"/>
        <dbReference type="ChEBI" id="CHEBI:58285"/>
        <dbReference type="ChEBI" id="CHEBI:87133"/>
    </reaction>
</comment>
<evidence type="ECO:0000256" key="2">
    <source>
        <dbReference type="ARBA" id="ARBA00022490"/>
    </source>
</evidence>
<dbReference type="CDD" id="cd00555">
    <property type="entry name" value="Maf"/>
    <property type="match status" value="1"/>
</dbReference>
<comment type="caution">
    <text evidence="4">Lacks conserved residue(s) required for the propagation of feature annotation.</text>
</comment>
<dbReference type="EMBL" id="GU568010">
    <property type="protein sequence ID" value="ADI23290.1"/>
    <property type="molecule type" value="Genomic_DNA"/>
</dbReference>
<dbReference type="Gene3D" id="3.90.950.10">
    <property type="match status" value="1"/>
</dbReference>
<dbReference type="PANTHER" id="PTHR43213:SF10">
    <property type="entry name" value="7-METHYL-GTP PYROPHOSPHATASE"/>
    <property type="match status" value="1"/>
</dbReference>
<dbReference type="PIRSF" id="PIRSF006305">
    <property type="entry name" value="Maf"/>
    <property type="match status" value="1"/>
</dbReference>
<keyword evidence="3 4" id="KW-0378">Hydrolase</keyword>
<protein>
    <recommendedName>
        <fullName evidence="4">7-methyl-GTP pyrophosphatase</fullName>
        <shortName evidence="4">m(7)GTP pyrophosphatase</shortName>
        <ecNumber evidence="4">3.6.1.-</ecNumber>
    </recommendedName>
</protein>
<sequence length="192" mass="20736">MQLILGSSSPYRRAQLETLAYVFDTDVPNIDEAPQQEEIPFDLVSRLAREKAQVIAQRHPQAVVIGADQVAAVGVATLGKPLTVKRAIEQLTTLSGKSAEFLSAICVVEPGGRIHSHVEPTRVTFRGLTVDEIEQYVALDQPLDCAGGIRSEGLGLHLIEQVESKDPSALIGLPLIALSKILRTIDINPLSN</sequence>
<dbReference type="HAMAP" id="MF_00528">
    <property type="entry name" value="Maf"/>
    <property type="match status" value="1"/>
</dbReference>
<dbReference type="InterPro" id="IPR003697">
    <property type="entry name" value="Maf-like"/>
</dbReference>
<reference evidence="5" key="1">
    <citation type="submission" date="2010-01" db="EMBL/GenBank/DDBJ databases">
        <title>Genome fragments of uncultured bacteria from the North Pacific subtropical Gyre.</title>
        <authorList>
            <person name="Pham V.D."/>
            <person name="Delong E.F."/>
        </authorList>
    </citation>
    <scope>NUCLEOTIDE SEQUENCE</scope>
</reference>
<proteinExistence type="inferred from homology"/>
<dbReference type="GO" id="GO:0005737">
    <property type="term" value="C:cytoplasm"/>
    <property type="evidence" value="ECO:0007669"/>
    <property type="project" value="UniProtKB-SubCell"/>
</dbReference>
<dbReference type="AlphaFoldDB" id="E7C766"/>
<keyword evidence="4" id="KW-0546">Nucleotide metabolism</keyword>
<feature type="site" description="Important for substrate specificity" evidence="4">
    <location>
        <position position="152"/>
    </location>
</feature>
<feature type="site" description="Important for substrate specificity" evidence="4">
    <location>
        <position position="11"/>
    </location>
</feature>
<evidence type="ECO:0000313" key="5">
    <source>
        <dbReference type="EMBL" id="ADI23290.1"/>
    </source>
</evidence>
<dbReference type="InterPro" id="IPR029001">
    <property type="entry name" value="ITPase-like_fam"/>
</dbReference>
<organism evidence="5">
    <name type="scientific">uncultured actinobacterium HF0770_13M05</name>
    <dbReference type="NCBI Taxonomy" id="723605"/>
    <lineage>
        <taxon>Bacteria</taxon>
        <taxon>Bacillati</taxon>
        <taxon>Actinomycetota</taxon>
        <taxon>Actinomycetes</taxon>
        <taxon>marine Actinobacteria clade</taxon>
        <taxon>environmental samples</taxon>
    </lineage>
</organism>
<dbReference type="GO" id="GO:0047429">
    <property type="term" value="F:nucleoside triphosphate diphosphatase activity"/>
    <property type="evidence" value="ECO:0007669"/>
    <property type="project" value="InterPro"/>
</dbReference>
<keyword evidence="2 4" id="KW-0963">Cytoplasm</keyword>
<comment type="cofactor">
    <cofactor evidence="4">
        <name>a divalent metal cation</name>
        <dbReference type="ChEBI" id="CHEBI:60240"/>
    </cofactor>
</comment>
<comment type="similarity">
    <text evidence="4">Belongs to the Maf family. YceF subfamily.</text>
</comment>
<evidence type="ECO:0000256" key="3">
    <source>
        <dbReference type="ARBA" id="ARBA00022801"/>
    </source>
</evidence>
<dbReference type="SUPFAM" id="SSF52972">
    <property type="entry name" value="ITPase-like"/>
    <property type="match status" value="1"/>
</dbReference>